<feature type="region of interest" description="Disordered" evidence="11">
    <location>
        <begin position="284"/>
        <end position="309"/>
    </location>
</feature>
<evidence type="ECO:0000256" key="6">
    <source>
        <dbReference type="ARBA" id="ARBA00023015"/>
    </source>
</evidence>
<organism evidence="13 14">
    <name type="scientific">Boothiomyces macroporosus</name>
    <dbReference type="NCBI Taxonomy" id="261099"/>
    <lineage>
        <taxon>Eukaryota</taxon>
        <taxon>Fungi</taxon>
        <taxon>Fungi incertae sedis</taxon>
        <taxon>Chytridiomycota</taxon>
        <taxon>Chytridiomycota incertae sedis</taxon>
        <taxon>Chytridiomycetes</taxon>
        <taxon>Rhizophydiales</taxon>
        <taxon>Terramycetaceae</taxon>
        <taxon>Boothiomyces</taxon>
    </lineage>
</organism>
<dbReference type="GO" id="GO:0017025">
    <property type="term" value="F:TBP-class protein binding"/>
    <property type="evidence" value="ECO:0007669"/>
    <property type="project" value="InterPro"/>
</dbReference>
<dbReference type="CDD" id="cd20554">
    <property type="entry name" value="CYCLIN_TFIIIB90_rpt2"/>
    <property type="match status" value="1"/>
</dbReference>
<feature type="domain" description="TFIIB-type" evidence="12">
    <location>
        <begin position="1"/>
        <end position="30"/>
    </location>
</feature>
<dbReference type="SUPFAM" id="SSF57783">
    <property type="entry name" value="Zinc beta-ribbon"/>
    <property type="match status" value="1"/>
</dbReference>
<dbReference type="SUPFAM" id="SSF47954">
    <property type="entry name" value="Cyclin-like"/>
    <property type="match status" value="2"/>
</dbReference>
<accession>A0AAD5Y7I2</accession>
<evidence type="ECO:0000256" key="5">
    <source>
        <dbReference type="ARBA" id="ARBA00022833"/>
    </source>
</evidence>
<name>A0AAD5Y7I2_9FUNG</name>
<dbReference type="PRINTS" id="PR00685">
    <property type="entry name" value="TIFACTORIIB"/>
</dbReference>
<dbReference type="InterPro" id="IPR036915">
    <property type="entry name" value="Cyclin-like_sf"/>
</dbReference>
<dbReference type="AlphaFoldDB" id="A0AAD5Y7I2"/>
<reference evidence="13" key="1">
    <citation type="submission" date="2020-05" db="EMBL/GenBank/DDBJ databases">
        <title>Phylogenomic resolution of chytrid fungi.</title>
        <authorList>
            <person name="Stajich J.E."/>
            <person name="Amses K."/>
            <person name="Simmons R."/>
            <person name="Seto K."/>
            <person name="Myers J."/>
            <person name="Bonds A."/>
            <person name="Quandt C.A."/>
            <person name="Barry K."/>
            <person name="Liu P."/>
            <person name="Grigoriev I."/>
            <person name="Longcore J.E."/>
            <person name="James T.Y."/>
        </authorList>
    </citation>
    <scope>NUCLEOTIDE SEQUENCE</scope>
    <source>
        <strain evidence="13">PLAUS21</strain>
    </source>
</reference>
<keyword evidence="5" id="KW-0862">Zinc</keyword>
<dbReference type="Pfam" id="PF07741">
    <property type="entry name" value="BRF1"/>
    <property type="match status" value="1"/>
</dbReference>
<feature type="compositionally biased region" description="Polar residues" evidence="11">
    <location>
        <begin position="61"/>
        <end position="79"/>
    </location>
</feature>
<dbReference type="PANTHER" id="PTHR11618">
    <property type="entry name" value="TRANSCRIPTION INITIATION FACTOR IIB-RELATED"/>
    <property type="match status" value="1"/>
</dbReference>
<dbReference type="GO" id="GO:0008270">
    <property type="term" value="F:zinc ion binding"/>
    <property type="evidence" value="ECO:0007669"/>
    <property type="project" value="UniProtKB-KW"/>
</dbReference>
<dbReference type="PANTHER" id="PTHR11618:SF4">
    <property type="entry name" value="TRANSCRIPTION FACTOR IIIB 90 KDA SUBUNIT"/>
    <property type="match status" value="1"/>
</dbReference>
<proteinExistence type="inferred from homology"/>
<dbReference type="GO" id="GO:0005634">
    <property type="term" value="C:nucleus"/>
    <property type="evidence" value="ECO:0007669"/>
    <property type="project" value="UniProtKB-SubCell"/>
</dbReference>
<evidence type="ECO:0000313" key="14">
    <source>
        <dbReference type="Proteomes" id="UP001210925"/>
    </source>
</evidence>
<gene>
    <name evidence="13" type="primary">BRF1</name>
    <name evidence="13" type="ORF">HK103_005310</name>
</gene>
<evidence type="ECO:0000259" key="12">
    <source>
        <dbReference type="PROSITE" id="PS51134"/>
    </source>
</evidence>
<dbReference type="InterPro" id="IPR013150">
    <property type="entry name" value="TFIIB_cyclin"/>
</dbReference>
<feature type="region of interest" description="Disordered" evidence="11">
    <location>
        <begin position="60"/>
        <end position="85"/>
    </location>
</feature>
<dbReference type="InterPro" id="IPR013137">
    <property type="entry name" value="Znf_TFIIB"/>
</dbReference>
<dbReference type="InterPro" id="IPR011665">
    <property type="entry name" value="BRF1_TBP-bd_dom"/>
</dbReference>
<dbReference type="PROSITE" id="PS51134">
    <property type="entry name" value="ZF_TFIIB"/>
    <property type="match status" value="1"/>
</dbReference>
<dbReference type="GO" id="GO:0000126">
    <property type="term" value="C:transcription factor TFIIIB complex"/>
    <property type="evidence" value="ECO:0007669"/>
    <property type="project" value="TreeGrafter"/>
</dbReference>
<evidence type="ECO:0000256" key="2">
    <source>
        <dbReference type="ARBA" id="ARBA00010857"/>
    </source>
</evidence>
<dbReference type="Proteomes" id="UP001210925">
    <property type="component" value="Unassembled WGS sequence"/>
</dbReference>
<keyword evidence="4 10" id="KW-0863">Zinc-finger</keyword>
<comment type="similarity">
    <text evidence="2">Belongs to the TFIIB family.</text>
</comment>
<evidence type="ECO:0000256" key="10">
    <source>
        <dbReference type="PROSITE-ProRule" id="PRU00469"/>
    </source>
</evidence>
<evidence type="ECO:0000313" key="13">
    <source>
        <dbReference type="EMBL" id="KAJ3256567.1"/>
    </source>
</evidence>
<comment type="caution">
    <text evidence="13">The sequence shown here is derived from an EMBL/GenBank/DDBJ whole genome shotgun (WGS) entry which is preliminary data.</text>
</comment>
<dbReference type="Pfam" id="PF00382">
    <property type="entry name" value="TFIIB"/>
    <property type="match status" value="2"/>
</dbReference>
<feature type="compositionally biased region" description="Basic and acidic residues" evidence="11">
    <location>
        <begin position="376"/>
        <end position="389"/>
    </location>
</feature>
<feature type="region of interest" description="Disordered" evidence="11">
    <location>
        <begin position="376"/>
        <end position="419"/>
    </location>
</feature>
<evidence type="ECO:0000256" key="7">
    <source>
        <dbReference type="ARBA" id="ARBA00023163"/>
    </source>
</evidence>
<dbReference type="Gene3D" id="1.10.472.10">
    <property type="entry name" value="Cyclin-like"/>
    <property type="match status" value="2"/>
</dbReference>
<evidence type="ECO:0000256" key="4">
    <source>
        <dbReference type="ARBA" id="ARBA00022771"/>
    </source>
</evidence>
<dbReference type="Pfam" id="PF08271">
    <property type="entry name" value="Zn_Ribbon_TF"/>
    <property type="match status" value="1"/>
</dbReference>
<evidence type="ECO:0000256" key="8">
    <source>
        <dbReference type="ARBA" id="ARBA00023242"/>
    </source>
</evidence>
<dbReference type="GO" id="GO:0070897">
    <property type="term" value="P:transcription preinitiation complex assembly"/>
    <property type="evidence" value="ECO:0007669"/>
    <property type="project" value="InterPro"/>
</dbReference>
<protein>
    <recommendedName>
        <fullName evidence="9">B-related factor 1</fullName>
    </recommendedName>
</protein>
<keyword evidence="6" id="KW-0805">Transcription regulation</keyword>
<dbReference type="GO" id="GO:0097550">
    <property type="term" value="C:transcription preinitiation complex"/>
    <property type="evidence" value="ECO:0007669"/>
    <property type="project" value="TreeGrafter"/>
</dbReference>
<keyword evidence="7" id="KW-0804">Transcription</keyword>
<keyword evidence="14" id="KW-1185">Reference proteome</keyword>
<evidence type="ECO:0000256" key="9">
    <source>
        <dbReference type="ARBA" id="ARBA00031009"/>
    </source>
</evidence>
<comment type="subcellular location">
    <subcellularLocation>
        <location evidence="1">Nucleus</location>
    </subcellularLocation>
</comment>
<evidence type="ECO:0000256" key="11">
    <source>
        <dbReference type="SAM" id="MobiDB-lite"/>
    </source>
</evidence>
<evidence type="ECO:0000256" key="3">
    <source>
        <dbReference type="ARBA" id="ARBA00022723"/>
    </source>
</evidence>
<dbReference type="Gene3D" id="1.20.5.650">
    <property type="entry name" value="Single helix bin"/>
    <property type="match status" value="1"/>
</dbReference>
<evidence type="ECO:0000256" key="1">
    <source>
        <dbReference type="ARBA" id="ARBA00004123"/>
    </source>
</evidence>
<dbReference type="GO" id="GO:0001006">
    <property type="term" value="F:RNA polymerase III type 3 promoter sequence-specific DNA binding"/>
    <property type="evidence" value="ECO:0007669"/>
    <property type="project" value="TreeGrafter"/>
</dbReference>
<dbReference type="Gene3D" id="2.20.25.10">
    <property type="match status" value="1"/>
</dbReference>
<dbReference type="InterPro" id="IPR000812">
    <property type="entry name" value="TFIIB"/>
</dbReference>
<keyword evidence="8" id="KW-0539">Nucleus</keyword>
<keyword evidence="3" id="KW-0479">Metal-binding</keyword>
<dbReference type="EMBL" id="JADGKB010000049">
    <property type="protein sequence ID" value="KAJ3256567.1"/>
    <property type="molecule type" value="Genomic_DNA"/>
</dbReference>
<dbReference type="FunFam" id="1.10.472.10:FF:000002">
    <property type="entry name" value="Transcription factor IIIB 90 kDa subunit"/>
    <property type="match status" value="1"/>
</dbReference>
<dbReference type="GO" id="GO:0000995">
    <property type="term" value="F:RNA polymerase III general transcription initiation factor activity"/>
    <property type="evidence" value="ECO:0007669"/>
    <property type="project" value="TreeGrafter"/>
</dbReference>
<sequence>MKCPTCDSTETEYDNTMGHLVCIQCGHVLEQDAMVTEVGFSETSKGAAIADGFNVKAGQAKSKNPFNGNSGIRNNQESSEVTREKGHAAIERAGNMQGINMGPNLIEKAKRVFDVALTARYTKGRKSNCVVAACCYITCRMEKTSHMMIDFADAFSTNVYQIGTVFLQLRNIFLGDRGNSTMPLVDPSLYMARFTDKLDFGEDTKKVCNDANRVAQRMSRDWMTTGRRPSGICAAARMNGYVRTPREIVLVVKICEGTLRKRLKEFQQTDSGKLSKTNFESIMLEQSADPPSFRNQKRKHGKQEEELEDLEDVDELLQETTQYIESSNFTNFNFQPMEESLSDLDDDPEVENALAMSDDEMEFKRELWTAENQDWIVKKEQEGPKPRKTEQRKRVKKDPDSLKGKTALESAKKLVDSKPQMSKKINYEVLNDLLNE</sequence>